<dbReference type="AlphaFoldDB" id="A0A3M7SPV3"/>
<keyword evidence="1" id="KW-0812">Transmembrane</keyword>
<evidence type="ECO:0000256" key="1">
    <source>
        <dbReference type="SAM" id="Phobius"/>
    </source>
</evidence>
<keyword evidence="3" id="KW-1185">Reference proteome</keyword>
<reference evidence="2 3" key="1">
    <citation type="journal article" date="2018" name="Sci. Rep.">
        <title>Genomic signatures of local adaptation to the degree of environmental predictability in rotifers.</title>
        <authorList>
            <person name="Franch-Gras L."/>
            <person name="Hahn C."/>
            <person name="Garcia-Roger E.M."/>
            <person name="Carmona M.J."/>
            <person name="Serra M."/>
            <person name="Gomez A."/>
        </authorList>
    </citation>
    <scope>NUCLEOTIDE SEQUENCE [LARGE SCALE GENOMIC DNA]</scope>
    <source>
        <strain evidence="2">HYR1</strain>
    </source>
</reference>
<gene>
    <name evidence="2" type="ORF">BpHYR1_047584</name>
</gene>
<protein>
    <submittedName>
        <fullName evidence="2">Uncharacterized protein</fullName>
    </submittedName>
</protein>
<name>A0A3M7SPV3_BRAPC</name>
<dbReference type="EMBL" id="REGN01000964">
    <property type="protein sequence ID" value="RNA37881.1"/>
    <property type="molecule type" value="Genomic_DNA"/>
</dbReference>
<keyword evidence="1" id="KW-1133">Transmembrane helix</keyword>
<proteinExistence type="predicted"/>
<comment type="caution">
    <text evidence="2">The sequence shown here is derived from an EMBL/GenBank/DDBJ whole genome shotgun (WGS) entry which is preliminary data.</text>
</comment>
<accession>A0A3M7SPV3</accession>
<evidence type="ECO:0000313" key="3">
    <source>
        <dbReference type="Proteomes" id="UP000276133"/>
    </source>
</evidence>
<feature type="transmembrane region" description="Helical" evidence="1">
    <location>
        <begin position="81"/>
        <end position="109"/>
    </location>
</feature>
<sequence>MYEMKGATCLINQLFYYSTVNLFSKILSDINSEKIVIIFATIPTAKTRELVSILFNHITTIYYIYSKTSLRSWPTRRSPMLIISLLGLFNKLTILLLIFKGLIGLFRIFKCLIRSCFISKVDPFNLDKLTAKMPSFNGLTKKLSKVSNKLLH</sequence>
<keyword evidence="1" id="KW-0472">Membrane</keyword>
<organism evidence="2 3">
    <name type="scientific">Brachionus plicatilis</name>
    <name type="common">Marine rotifer</name>
    <name type="synonym">Brachionus muelleri</name>
    <dbReference type="NCBI Taxonomy" id="10195"/>
    <lineage>
        <taxon>Eukaryota</taxon>
        <taxon>Metazoa</taxon>
        <taxon>Spiralia</taxon>
        <taxon>Gnathifera</taxon>
        <taxon>Rotifera</taxon>
        <taxon>Eurotatoria</taxon>
        <taxon>Monogononta</taxon>
        <taxon>Pseudotrocha</taxon>
        <taxon>Ploima</taxon>
        <taxon>Brachionidae</taxon>
        <taxon>Brachionus</taxon>
    </lineage>
</organism>
<dbReference type="Proteomes" id="UP000276133">
    <property type="component" value="Unassembled WGS sequence"/>
</dbReference>
<evidence type="ECO:0000313" key="2">
    <source>
        <dbReference type="EMBL" id="RNA37881.1"/>
    </source>
</evidence>